<dbReference type="PROSITE" id="PS00122">
    <property type="entry name" value="CARBOXYLESTERASE_B_1"/>
    <property type="match status" value="1"/>
</dbReference>
<keyword evidence="3" id="KW-0732">Signal</keyword>
<dbReference type="EC" id="3.1.1.-" evidence="3"/>
<dbReference type="InterPro" id="IPR029058">
    <property type="entry name" value="AB_hydrolase_fold"/>
</dbReference>
<dbReference type="AlphaFoldDB" id="A0A6A5YWG4"/>
<sequence length="494" mass="52984">MKLHLLSCLASAAILAATSPLEIRQAPNPSASVDTGSLTGTTTTFASSTATVNQFLGIPFGSKPPRFSPPAAAPKWSGIYDASKYKPACVQQFSYPQETRDFIIAVFNTPPPPAGEDEDCLNLNVFAPAATVGAALKPVMFWIYGGAFSFGAGSLPLYDGSHFAADQDIVIVTINYRTNIFGFPGYPNQPANQQNLGLLDQRLALDWTRRNIKAFGGDPDKITIFGESAGAGSVDTLVTDPPKPVPFRAAIMESGQASIIAQNTDSRDSWNKLAANLSKTPEDAVATVEAMPATQLKALVEELELTFFPVKGDGATWSATPRRDRQNSTAANPIIARVPILIGSNANEGTIYAAPENATAYGDFNFQCPAKYVGEESIAAGIPTWRYYFNATFPNNTPFVGAGAFHSSEVPEVFGTYKENAQTTTRQRDLSKAMMKAWADFAKDPTQGPGWAQAPRIGVFGGDGQPVFQEVDAEAVDQGRCAQYKVIYDTYIPI</sequence>
<evidence type="ECO:0000259" key="4">
    <source>
        <dbReference type="Pfam" id="PF00135"/>
    </source>
</evidence>
<evidence type="ECO:0000313" key="6">
    <source>
        <dbReference type="Proteomes" id="UP000799770"/>
    </source>
</evidence>
<dbReference type="SUPFAM" id="SSF53474">
    <property type="entry name" value="alpha/beta-Hydrolases"/>
    <property type="match status" value="1"/>
</dbReference>
<dbReference type="PANTHER" id="PTHR43918:SF4">
    <property type="entry name" value="CARBOXYLIC ESTER HYDROLASE"/>
    <property type="match status" value="1"/>
</dbReference>
<comment type="similarity">
    <text evidence="1 3">Belongs to the type-B carboxylesterase/lipase family.</text>
</comment>
<dbReference type="Proteomes" id="UP000799770">
    <property type="component" value="Unassembled WGS sequence"/>
</dbReference>
<dbReference type="InterPro" id="IPR002018">
    <property type="entry name" value="CarbesteraseB"/>
</dbReference>
<protein>
    <recommendedName>
        <fullName evidence="3">Carboxylic ester hydrolase</fullName>
        <ecNumber evidence="3">3.1.1.-</ecNumber>
    </recommendedName>
</protein>
<organism evidence="5 6">
    <name type="scientific">Lophiotrema nucula</name>
    <dbReference type="NCBI Taxonomy" id="690887"/>
    <lineage>
        <taxon>Eukaryota</taxon>
        <taxon>Fungi</taxon>
        <taxon>Dikarya</taxon>
        <taxon>Ascomycota</taxon>
        <taxon>Pezizomycotina</taxon>
        <taxon>Dothideomycetes</taxon>
        <taxon>Pleosporomycetidae</taxon>
        <taxon>Pleosporales</taxon>
        <taxon>Lophiotremataceae</taxon>
        <taxon>Lophiotrema</taxon>
    </lineage>
</organism>
<gene>
    <name evidence="5" type="ORF">BDV96DRAFT_500120</name>
</gene>
<evidence type="ECO:0000256" key="2">
    <source>
        <dbReference type="ARBA" id="ARBA00022801"/>
    </source>
</evidence>
<accession>A0A6A5YWG4</accession>
<feature type="domain" description="Carboxylesterase type B" evidence="4">
    <location>
        <begin position="359"/>
        <end position="444"/>
    </location>
</feature>
<dbReference type="OrthoDB" id="408631at2759"/>
<reference evidence="5" key="1">
    <citation type="journal article" date="2020" name="Stud. Mycol.">
        <title>101 Dothideomycetes genomes: a test case for predicting lifestyles and emergence of pathogens.</title>
        <authorList>
            <person name="Haridas S."/>
            <person name="Albert R."/>
            <person name="Binder M."/>
            <person name="Bloem J."/>
            <person name="Labutti K."/>
            <person name="Salamov A."/>
            <person name="Andreopoulos B."/>
            <person name="Baker S."/>
            <person name="Barry K."/>
            <person name="Bills G."/>
            <person name="Bluhm B."/>
            <person name="Cannon C."/>
            <person name="Castanera R."/>
            <person name="Culley D."/>
            <person name="Daum C."/>
            <person name="Ezra D."/>
            <person name="Gonzalez J."/>
            <person name="Henrissat B."/>
            <person name="Kuo A."/>
            <person name="Liang C."/>
            <person name="Lipzen A."/>
            <person name="Lutzoni F."/>
            <person name="Magnuson J."/>
            <person name="Mondo S."/>
            <person name="Nolan M."/>
            <person name="Ohm R."/>
            <person name="Pangilinan J."/>
            <person name="Park H.-J."/>
            <person name="Ramirez L."/>
            <person name="Alfaro M."/>
            <person name="Sun H."/>
            <person name="Tritt A."/>
            <person name="Yoshinaga Y."/>
            <person name="Zwiers L.-H."/>
            <person name="Turgeon B."/>
            <person name="Goodwin S."/>
            <person name="Spatafora J."/>
            <person name="Crous P."/>
            <person name="Grigoriev I."/>
        </authorList>
    </citation>
    <scope>NUCLEOTIDE SEQUENCE</scope>
    <source>
        <strain evidence="5">CBS 627.86</strain>
    </source>
</reference>
<dbReference type="PANTHER" id="PTHR43918">
    <property type="entry name" value="ACETYLCHOLINESTERASE"/>
    <property type="match status" value="1"/>
</dbReference>
<dbReference type="InterPro" id="IPR019826">
    <property type="entry name" value="Carboxylesterase_B_AS"/>
</dbReference>
<dbReference type="GO" id="GO:0052689">
    <property type="term" value="F:carboxylic ester hydrolase activity"/>
    <property type="evidence" value="ECO:0007669"/>
    <property type="project" value="TreeGrafter"/>
</dbReference>
<dbReference type="EMBL" id="ML977335">
    <property type="protein sequence ID" value="KAF2111203.1"/>
    <property type="molecule type" value="Genomic_DNA"/>
</dbReference>
<evidence type="ECO:0000256" key="3">
    <source>
        <dbReference type="RuleBase" id="RU361235"/>
    </source>
</evidence>
<keyword evidence="2 3" id="KW-0378">Hydrolase</keyword>
<evidence type="ECO:0000313" key="5">
    <source>
        <dbReference type="EMBL" id="KAF2111203.1"/>
    </source>
</evidence>
<dbReference type="Pfam" id="PF00135">
    <property type="entry name" value="COesterase"/>
    <property type="match status" value="2"/>
</dbReference>
<feature type="domain" description="Carboxylesterase type B" evidence="4">
    <location>
        <begin position="29"/>
        <end position="354"/>
    </location>
</feature>
<keyword evidence="6" id="KW-1185">Reference proteome</keyword>
<proteinExistence type="inferred from homology"/>
<evidence type="ECO:0000256" key="1">
    <source>
        <dbReference type="ARBA" id="ARBA00005964"/>
    </source>
</evidence>
<dbReference type="InterPro" id="IPR050654">
    <property type="entry name" value="AChE-related_enzymes"/>
</dbReference>
<dbReference type="Gene3D" id="3.40.50.1820">
    <property type="entry name" value="alpha/beta hydrolase"/>
    <property type="match status" value="2"/>
</dbReference>
<feature type="chain" id="PRO_5025718880" description="Carboxylic ester hydrolase" evidence="3">
    <location>
        <begin position="21"/>
        <end position="494"/>
    </location>
</feature>
<name>A0A6A5YWG4_9PLEO</name>
<feature type="signal peptide" evidence="3">
    <location>
        <begin position="1"/>
        <end position="20"/>
    </location>
</feature>